<dbReference type="Proteomes" id="UP000245765">
    <property type="component" value="Unassembled WGS sequence"/>
</dbReference>
<dbReference type="InterPro" id="IPR010221">
    <property type="entry name" value="VCBS_dom"/>
</dbReference>
<accession>A0A317FH63</accession>
<dbReference type="RefSeq" id="WP_146217016.1">
    <property type="nucleotide sequence ID" value="NZ_QGNA01000002.1"/>
</dbReference>
<name>A0A317FH63_9PROT</name>
<dbReference type="NCBIfam" id="NF012211">
    <property type="entry name" value="tand_rpt_95"/>
    <property type="match status" value="4"/>
</dbReference>
<sequence>MQPTMSFSLAGGPGVRITVVQTDAGKLQVTASLNPSVLVGDLRGLFFQVADESLLGGLSVTGATSAVGTVQQSANAVSNLGGGVHMLGAAPAFDMGIVFGTASAAGADDIRSVTFTLEHATTDLTLDLFSSAQFGAVVGSVGAGSGPRFGTVRATGTAPVVESDNTAPEAGNDSVTAAEDGTTTLSTLLDNDSDADTDSLTITAVTQPAKGSVSLVGGQVVFDAGNAFNGLDDGESEDVTFTYTVSDGKGGTDTATVTVTVVGDNDAPDAVDDTFSARPNQLIGADAPGLLVNDTDADGDPLQVIGYDYAGSGTLSVFDDGRFSYTPAPGFVGTDSFTYTVSDGVQQDTATVTIEVVNAAPDAVDDTFSARPNQLIGADAPGLLVNDTDADGDPLQVIGYDYAGSGTLSVFDDGSFSYTPAPGFVGTDSFTYTVSDGVQQDTATVTIEVVNAAPDAVDDTFSARPNQLIGADAPGLLVNDTDADGDPLQVIGYDYAGSGTLSVFDDGSFSYTPAPGFVGTDSFTYTVSDGVQQDTATVTIEVVNAAPTVSDDVRTVAEDGSLNGSVAGLADDVDGDGLTFALVGGGLAGLTFNED</sequence>
<feature type="non-terminal residue" evidence="1">
    <location>
        <position position="595"/>
    </location>
</feature>
<gene>
    <name evidence="1" type="ORF">DFH01_08310</name>
</gene>
<evidence type="ECO:0000313" key="2">
    <source>
        <dbReference type="Proteomes" id="UP000245765"/>
    </source>
</evidence>
<dbReference type="PANTHER" id="PTHR34720:SF9">
    <property type="entry name" value="BLR4714 PROTEIN"/>
    <property type="match status" value="1"/>
</dbReference>
<keyword evidence="2" id="KW-1185">Reference proteome</keyword>
<comment type="caution">
    <text evidence="1">The sequence shown here is derived from an EMBL/GenBank/DDBJ whole genome shotgun (WGS) entry which is preliminary data.</text>
</comment>
<evidence type="ECO:0000313" key="1">
    <source>
        <dbReference type="EMBL" id="PWS36886.1"/>
    </source>
</evidence>
<dbReference type="OrthoDB" id="7275033at2"/>
<dbReference type="NCBIfam" id="TIGR01965">
    <property type="entry name" value="VCBS_repeat"/>
    <property type="match status" value="1"/>
</dbReference>
<proteinExistence type="predicted"/>
<dbReference type="EMBL" id="QGNA01000002">
    <property type="protein sequence ID" value="PWS36886.1"/>
    <property type="molecule type" value="Genomic_DNA"/>
</dbReference>
<organism evidence="1 2">
    <name type="scientific">Falsiroseomonas bella</name>
    <dbReference type="NCBI Taxonomy" id="2184016"/>
    <lineage>
        <taxon>Bacteria</taxon>
        <taxon>Pseudomonadati</taxon>
        <taxon>Pseudomonadota</taxon>
        <taxon>Alphaproteobacteria</taxon>
        <taxon>Acetobacterales</taxon>
        <taxon>Roseomonadaceae</taxon>
        <taxon>Falsiroseomonas</taxon>
    </lineage>
</organism>
<dbReference type="AlphaFoldDB" id="A0A317FH63"/>
<dbReference type="Gene3D" id="2.60.40.2810">
    <property type="match status" value="4"/>
</dbReference>
<reference evidence="2" key="1">
    <citation type="submission" date="2018-05" db="EMBL/GenBank/DDBJ databases">
        <authorList>
            <person name="Du Z."/>
            <person name="Wang X."/>
        </authorList>
    </citation>
    <scope>NUCLEOTIDE SEQUENCE [LARGE SCALE GENOMIC DNA]</scope>
    <source>
        <strain evidence="2">CQN31</strain>
    </source>
</reference>
<dbReference type="PANTHER" id="PTHR34720">
    <property type="entry name" value="MICROCYSTIN DEPENDENT PROTEIN"/>
    <property type="match status" value="1"/>
</dbReference>
<protein>
    <submittedName>
        <fullName evidence="1">Uncharacterized protein</fullName>
    </submittedName>
</protein>
<dbReference type="Pfam" id="PF17963">
    <property type="entry name" value="Big_9"/>
    <property type="match status" value="4"/>
</dbReference>